<evidence type="ECO:0000259" key="2">
    <source>
        <dbReference type="Pfam" id="PF08268"/>
    </source>
</evidence>
<dbReference type="EMBL" id="WJXA01000001">
    <property type="protein sequence ID" value="KAF7153196.1"/>
    <property type="molecule type" value="Genomic_DNA"/>
</dbReference>
<name>A0A834HES3_RHOSS</name>
<feature type="compositionally biased region" description="Basic and acidic residues" evidence="1">
    <location>
        <begin position="395"/>
        <end position="411"/>
    </location>
</feature>
<gene>
    <name evidence="3" type="ORF">RHSIM_Rhsim01G0054800</name>
</gene>
<accession>A0A834HES3</accession>
<dbReference type="AlphaFoldDB" id="A0A834HES3"/>
<dbReference type="NCBIfam" id="TIGR01640">
    <property type="entry name" value="F_box_assoc_1"/>
    <property type="match status" value="1"/>
</dbReference>
<dbReference type="OrthoDB" id="1704853at2759"/>
<evidence type="ECO:0000256" key="1">
    <source>
        <dbReference type="SAM" id="MobiDB-lite"/>
    </source>
</evidence>
<feature type="compositionally biased region" description="Basic residues" evidence="1">
    <location>
        <begin position="412"/>
        <end position="441"/>
    </location>
</feature>
<organism evidence="3 4">
    <name type="scientific">Rhododendron simsii</name>
    <name type="common">Sims's rhododendron</name>
    <dbReference type="NCBI Taxonomy" id="118357"/>
    <lineage>
        <taxon>Eukaryota</taxon>
        <taxon>Viridiplantae</taxon>
        <taxon>Streptophyta</taxon>
        <taxon>Embryophyta</taxon>
        <taxon>Tracheophyta</taxon>
        <taxon>Spermatophyta</taxon>
        <taxon>Magnoliopsida</taxon>
        <taxon>eudicotyledons</taxon>
        <taxon>Gunneridae</taxon>
        <taxon>Pentapetalae</taxon>
        <taxon>asterids</taxon>
        <taxon>Ericales</taxon>
        <taxon>Ericaceae</taxon>
        <taxon>Ericoideae</taxon>
        <taxon>Rhodoreae</taxon>
        <taxon>Rhododendron</taxon>
    </lineage>
</organism>
<dbReference type="Pfam" id="PF08268">
    <property type="entry name" value="FBA_3"/>
    <property type="match status" value="1"/>
</dbReference>
<dbReference type="Proteomes" id="UP000626092">
    <property type="component" value="Unassembled WGS sequence"/>
</dbReference>
<proteinExistence type="predicted"/>
<evidence type="ECO:0000313" key="4">
    <source>
        <dbReference type="Proteomes" id="UP000626092"/>
    </source>
</evidence>
<dbReference type="InterPro" id="IPR050796">
    <property type="entry name" value="SCF_F-box_component"/>
</dbReference>
<evidence type="ECO:0000313" key="3">
    <source>
        <dbReference type="EMBL" id="KAF7153196.1"/>
    </source>
</evidence>
<keyword evidence="4" id="KW-1185">Reference proteome</keyword>
<protein>
    <recommendedName>
        <fullName evidence="2">F-box associated beta-propeller type 3 domain-containing protein</fullName>
    </recommendedName>
</protein>
<sequence>MHLGSIDGYDAEEALSSGDPLLPKPMVFTYKNIEVSTDSMQILGSCNGLLLVSHFMDLYLWNPTTRQCTKVLSIETHGPSKEYRFEIAKSGLWYDSYSDDYKAILVDNYGSVNIVSFRRKIWKNTICSFVDDTDRLVYGLVVNGKLHWLVTRFTNFRSPTLNRIVYFDPLTEEFVELPMPLVPNNGNHNSTILGLGVLEGCLCMARRVSGRGDEVEPRYVDDEFEPDPSFIEVLVMKEHGEGGSWSSVFVMPDKTQTSHWGRGRRPYIVHGMLVPLCCTTNGEVLFSVNENQLLVYHPGKMSQRYVLIKCNHWIDYEASYEESLASPAAYGHEEVWTVEGPDALKLLRYIWESWSSDDYNWEGEILNSTEEDSSIKEVDGSREEDDDCVSKGCSKKKDDQRKFSRREEARRKEIKHKTRQKIRDKRKSRCIRKNERKKKHGKDLEVEDLYKQVLDFSVK</sequence>
<dbReference type="InterPro" id="IPR017451">
    <property type="entry name" value="F-box-assoc_interact_dom"/>
</dbReference>
<comment type="caution">
    <text evidence="3">The sequence shown here is derived from an EMBL/GenBank/DDBJ whole genome shotgun (WGS) entry which is preliminary data.</text>
</comment>
<reference evidence="3" key="1">
    <citation type="submission" date="2019-11" db="EMBL/GenBank/DDBJ databases">
        <authorList>
            <person name="Liu Y."/>
            <person name="Hou J."/>
            <person name="Li T.-Q."/>
            <person name="Guan C.-H."/>
            <person name="Wu X."/>
            <person name="Wu H.-Z."/>
            <person name="Ling F."/>
            <person name="Zhang R."/>
            <person name="Shi X.-G."/>
            <person name="Ren J.-P."/>
            <person name="Chen E.-F."/>
            <person name="Sun J.-M."/>
        </authorList>
    </citation>
    <scope>NUCLEOTIDE SEQUENCE</scope>
    <source>
        <strain evidence="3">Adult_tree_wgs_1</strain>
        <tissue evidence="3">Leaves</tissue>
    </source>
</reference>
<dbReference type="PANTHER" id="PTHR31672">
    <property type="entry name" value="BNACNNG10540D PROTEIN"/>
    <property type="match status" value="1"/>
</dbReference>
<feature type="region of interest" description="Disordered" evidence="1">
    <location>
        <begin position="372"/>
        <end position="441"/>
    </location>
</feature>
<feature type="domain" description="F-box associated beta-propeller type 3" evidence="2">
    <location>
        <begin position="31"/>
        <end position="182"/>
    </location>
</feature>
<dbReference type="PANTHER" id="PTHR31672:SF13">
    <property type="entry name" value="F-BOX PROTEIN CPR30-LIKE"/>
    <property type="match status" value="1"/>
</dbReference>
<dbReference type="InterPro" id="IPR013187">
    <property type="entry name" value="F-box-assoc_dom_typ3"/>
</dbReference>